<sequence>MLIPGFKQTLQHTGLYAGFELRRLWLTRRGVMTLTATAVIWFFLLRYAIAPASNLVASDGFQQLFRDMFGSAGLSQLFAWPAAELAIYWVLSLLLLPTFCLFFTANQLCSDLERGTLRYLALRSSRLSIVLGRFAGQMLVQGCLILLSLAATLSLAAWREGGLTLPMLHAAAVISVNLLLVLAPFTALMSGFSALVRSSRLAVSLAIVSLGLLFALLSWFIFYFPDFLFLLGYLPGTQVLQLLPLHGWQTLQHALLPLLQTLILLSVAVLLLKRKAL</sequence>
<dbReference type="Pfam" id="PF12679">
    <property type="entry name" value="ABC2_membrane_2"/>
    <property type="match status" value="1"/>
</dbReference>
<dbReference type="GO" id="GO:0005886">
    <property type="term" value="C:plasma membrane"/>
    <property type="evidence" value="ECO:0007669"/>
    <property type="project" value="UniProtKB-SubCell"/>
</dbReference>
<gene>
    <name evidence="2" type="ORF">HRH59_13210</name>
</gene>
<name>A0A7Y5AS39_9GAMM</name>
<dbReference type="Proteomes" id="UP000523161">
    <property type="component" value="Unassembled WGS sequence"/>
</dbReference>
<dbReference type="AlphaFoldDB" id="A0A7Y5AS39"/>
<reference evidence="2 3" key="1">
    <citation type="submission" date="2020-06" db="EMBL/GenBank/DDBJ databases">
        <title>Rheinheimera sp. nov., a marine bacterium isolated from coastal.</title>
        <authorList>
            <person name="Yu Q."/>
            <person name="Qi Y."/>
            <person name="Pu J."/>
        </authorList>
    </citation>
    <scope>NUCLEOTIDE SEQUENCE [LARGE SCALE GENOMIC DNA]</scope>
    <source>
        <strain evidence="2 3">YQF-2</strain>
    </source>
</reference>
<evidence type="ECO:0000256" key="1">
    <source>
        <dbReference type="SAM" id="Phobius"/>
    </source>
</evidence>
<evidence type="ECO:0000313" key="3">
    <source>
        <dbReference type="Proteomes" id="UP000523161"/>
    </source>
</evidence>
<comment type="caution">
    <text evidence="2">The sequence shown here is derived from an EMBL/GenBank/DDBJ whole genome shotgun (WGS) entry which is preliminary data.</text>
</comment>
<accession>A0A7Y5AS39</accession>
<feature type="transmembrane region" description="Helical" evidence="1">
    <location>
        <begin position="170"/>
        <end position="189"/>
    </location>
</feature>
<keyword evidence="1" id="KW-0472">Membrane</keyword>
<feature type="transmembrane region" description="Helical" evidence="1">
    <location>
        <begin position="254"/>
        <end position="272"/>
    </location>
</feature>
<dbReference type="EMBL" id="JABSOD010000013">
    <property type="protein sequence ID" value="NRQ43507.1"/>
    <property type="molecule type" value="Genomic_DNA"/>
</dbReference>
<feature type="transmembrane region" description="Helical" evidence="1">
    <location>
        <begin position="86"/>
        <end position="109"/>
    </location>
</feature>
<keyword evidence="1" id="KW-0812">Transmembrane</keyword>
<dbReference type="RefSeq" id="WP_173501745.1">
    <property type="nucleotide sequence ID" value="NZ_JABSOD010000013.1"/>
</dbReference>
<feature type="transmembrane region" description="Helical" evidence="1">
    <location>
        <begin position="130"/>
        <end position="158"/>
    </location>
</feature>
<proteinExistence type="predicted"/>
<feature type="transmembrane region" description="Helical" evidence="1">
    <location>
        <begin position="201"/>
        <end position="234"/>
    </location>
</feature>
<feature type="transmembrane region" description="Helical" evidence="1">
    <location>
        <begin position="31"/>
        <end position="49"/>
    </location>
</feature>
<dbReference type="GO" id="GO:0140359">
    <property type="term" value="F:ABC-type transporter activity"/>
    <property type="evidence" value="ECO:0007669"/>
    <property type="project" value="InterPro"/>
</dbReference>
<organism evidence="2 3">
    <name type="scientific">Rheinheimera lutimaris</name>
    <dbReference type="NCBI Taxonomy" id="2740584"/>
    <lineage>
        <taxon>Bacteria</taxon>
        <taxon>Pseudomonadati</taxon>
        <taxon>Pseudomonadota</taxon>
        <taxon>Gammaproteobacteria</taxon>
        <taxon>Chromatiales</taxon>
        <taxon>Chromatiaceae</taxon>
        <taxon>Rheinheimera</taxon>
    </lineage>
</organism>
<keyword evidence="1" id="KW-1133">Transmembrane helix</keyword>
<keyword evidence="3" id="KW-1185">Reference proteome</keyword>
<protein>
    <submittedName>
        <fullName evidence="2">Uncharacterized protein</fullName>
    </submittedName>
</protein>
<evidence type="ECO:0000313" key="2">
    <source>
        <dbReference type="EMBL" id="NRQ43507.1"/>
    </source>
</evidence>